<dbReference type="Proteomes" id="UP000177876">
    <property type="component" value="Unassembled WGS sequence"/>
</dbReference>
<reference evidence="3 4" key="1">
    <citation type="journal article" date="2016" name="Nat. Commun.">
        <title>Thousands of microbial genomes shed light on interconnected biogeochemical processes in an aquifer system.</title>
        <authorList>
            <person name="Anantharaman K."/>
            <person name="Brown C.T."/>
            <person name="Hug L.A."/>
            <person name="Sharon I."/>
            <person name="Castelle C.J."/>
            <person name="Probst A.J."/>
            <person name="Thomas B.C."/>
            <person name="Singh A."/>
            <person name="Wilkins M.J."/>
            <person name="Karaoz U."/>
            <person name="Brodie E.L."/>
            <person name="Williams K.H."/>
            <person name="Hubbard S.S."/>
            <person name="Banfield J.F."/>
        </authorList>
    </citation>
    <scope>NUCLEOTIDE SEQUENCE [LARGE SCALE GENOMIC DNA]</scope>
</reference>
<name>A0A1F2WJ45_9ACTN</name>
<evidence type="ECO:0000313" key="4">
    <source>
        <dbReference type="Proteomes" id="UP000177876"/>
    </source>
</evidence>
<dbReference type="Pfam" id="PF00582">
    <property type="entry name" value="Usp"/>
    <property type="match status" value="1"/>
</dbReference>
<dbReference type="AlphaFoldDB" id="A0A1F2WJ45"/>
<protein>
    <recommendedName>
        <fullName evidence="2">UspA domain-containing protein</fullName>
    </recommendedName>
</protein>
<evidence type="ECO:0000313" key="3">
    <source>
        <dbReference type="EMBL" id="OFW56869.1"/>
    </source>
</evidence>
<accession>A0A1F2WJ45</accession>
<dbReference type="InterPro" id="IPR006015">
    <property type="entry name" value="Universal_stress_UspA"/>
</dbReference>
<dbReference type="STRING" id="1797197.A2Y75_06815"/>
<dbReference type="InterPro" id="IPR014729">
    <property type="entry name" value="Rossmann-like_a/b/a_fold"/>
</dbReference>
<dbReference type="InterPro" id="IPR006016">
    <property type="entry name" value="UspA"/>
</dbReference>
<feature type="domain" description="UspA" evidence="2">
    <location>
        <begin position="1"/>
        <end position="150"/>
    </location>
</feature>
<evidence type="ECO:0000256" key="1">
    <source>
        <dbReference type="ARBA" id="ARBA00008791"/>
    </source>
</evidence>
<organism evidence="3 4">
    <name type="scientific">Candidatus Solincola sediminis</name>
    <dbReference type="NCBI Taxonomy" id="1797199"/>
    <lineage>
        <taxon>Bacteria</taxon>
        <taxon>Bacillati</taxon>
        <taxon>Actinomycetota</taxon>
        <taxon>Candidatus Geothermincolia</taxon>
        <taxon>Candidatus Geothermincolales</taxon>
        <taxon>Candidatus Geothermincolaceae</taxon>
        <taxon>Candidatus Solincola</taxon>
    </lineage>
</organism>
<dbReference type="CDD" id="cd00293">
    <property type="entry name" value="USP-like"/>
    <property type="match status" value="1"/>
</dbReference>
<dbReference type="SUPFAM" id="SSF52402">
    <property type="entry name" value="Adenine nucleotide alpha hydrolases-like"/>
    <property type="match status" value="1"/>
</dbReference>
<dbReference type="Gene3D" id="3.40.50.620">
    <property type="entry name" value="HUPs"/>
    <property type="match status" value="1"/>
</dbReference>
<dbReference type="PANTHER" id="PTHR46268">
    <property type="entry name" value="STRESS RESPONSE PROTEIN NHAX"/>
    <property type="match status" value="1"/>
</dbReference>
<sequence length="151" mass="16470">MIESLLLPTDGSEPADKAIPFAIKLLENTACRVTLLCVVEEPVYSTFWADGLVAPEVFLPPPEELHKELDRKAEEMLKGSLKPLRDAGIEAKPKVRFGNPASEILLEAEEGGYDMIAMGSHGRGVLGNFLLGSVSNRIVHHAKCPVLIVRQ</sequence>
<comment type="similarity">
    <text evidence="1">Belongs to the universal stress protein A family.</text>
</comment>
<proteinExistence type="inferred from homology"/>
<comment type="caution">
    <text evidence="3">The sequence shown here is derived from an EMBL/GenBank/DDBJ whole genome shotgun (WGS) entry which is preliminary data.</text>
</comment>
<dbReference type="PRINTS" id="PR01438">
    <property type="entry name" value="UNVRSLSTRESS"/>
</dbReference>
<evidence type="ECO:0000259" key="2">
    <source>
        <dbReference type="Pfam" id="PF00582"/>
    </source>
</evidence>
<dbReference type="PANTHER" id="PTHR46268:SF6">
    <property type="entry name" value="UNIVERSAL STRESS PROTEIN UP12"/>
    <property type="match status" value="1"/>
</dbReference>
<dbReference type="EMBL" id="MELK01000040">
    <property type="protein sequence ID" value="OFW56869.1"/>
    <property type="molecule type" value="Genomic_DNA"/>
</dbReference>
<gene>
    <name evidence="3" type="ORF">A2Y75_06815</name>
</gene>